<evidence type="ECO:0000256" key="5">
    <source>
        <dbReference type="ARBA" id="ARBA00022777"/>
    </source>
</evidence>
<dbReference type="CDD" id="cd05387">
    <property type="entry name" value="BY-kinase"/>
    <property type="match status" value="1"/>
</dbReference>
<evidence type="ECO:0000259" key="12">
    <source>
        <dbReference type="Pfam" id="PF13807"/>
    </source>
</evidence>
<dbReference type="RefSeq" id="WP_062545616.1">
    <property type="nucleotide sequence ID" value="NZ_CP012643.1"/>
</dbReference>
<keyword evidence="14" id="KW-1185">Reference proteome</keyword>
<protein>
    <recommendedName>
        <fullName evidence="2">non-specific protein-tyrosine kinase</fullName>
        <ecNumber evidence="2">2.7.10.2</ecNumber>
    </recommendedName>
</protein>
<dbReference type="InterPro" id="IPR025669">
    <property type="entry name" value="AAA_dom"/>
</dbReference>
<dbReference type="GO" id="GO:0005524">
    <property type="term" value="F:ATP binding"/>
    <property type="evidence" value="ECO:0007669"/>
    <property type="project" value="UniProtKB-KW"/>
</dbReference>
<dbReference type="STRING" id="512763.DC20_20800"/>
<organism evidence="13 14">
    <name type="scientific">Rufibacter tibetensis</name>
    <dbReference type="NCBI Taxonomy" id="512763"/>
    <lineage>
        <taxon>Bacteria</taxon>
        <taxon>Pseudomonadati</taxon>
        <taxon>Bacteroidota</taxon>
        <taxon>Cytophagia</taxon>
        <taxon>Cytophagales</taxon>
        <taxon>Hymenobacteraceae</taxon>
        <taxon>Rufibacter</taxon>
    </lineage>
</organism>
<dbReference type="AlphaFoldDB" id="A0A0P0C6T9"/>
<feature type="coiled-coil region" evidence="9">
    <location>
        <begin position="349"/>
        <end position="412"/>
    </location>
</feature>
<dbReference type="Proteomes" id="UP000061382">
    <property type="component" value="Chromosome"/>
</dbReference>
<comment type="catalytic activity">
    <reaction evidence="8">
        <text>L-tyrosyl-[protein] + ATP = O-phospho-L-tyrosyl-[protein] + ADP + H(+)</text>
        <dbReference type="Rhea" id="RHEA:10596"/>
        <dbReference type="Rhea" id="RHEA-COMP:10136"/>
        <dbReference type="Rhea" id="RHEA-COMP:20101"/>
        <dbReference type="ChEBI" id="CHEBI:15378"/>
        <dbReference type="ChEBI" id="CHEBI:30616"/>
        <dbReference type="ChEBI" id="CHEBI:46858"/>
        <dbReference type="ChEBI" id="CHEBI:61978"/>
        <dbReference type="ChEBI" id="CHEBI:456216"/>
        <dbReference type="EC" id="2.7.10.2"/>
    </reaction>
</comment>
<keyword evidence="6" id="KW-0067">ATP-binding</keyword>
<feature type="domain" description="AAA" evidence="11">
    <location>
        <begin position="581"/>
        <end position="690"/>
    </location>
</feature>
<dbReference type="PANTHER" id="PTHR32309">
    <property type="entry name" value="TYROSINE-PROTEIN KINASE"/>
    <property type="match status" value="1"/>
</dbReference>
<dbReference type="Pfam" id="PF13807">
    <property type="entry name" value="GNVR"/>
    <property type="match status" value="1"/>
</dbReference>
<keyword evidence="10" id="KW-0812">Transmembrane</keyword>
<keyword evidence="10" id="KW-1133">Transmembrane helix</keyword>
<dbReference type="InterPro" id="IPR027417">
    <property type="entry name" value="P-loop_NTPase"/>
</dbReference>
<evidence type="ECO:0000256" key="8">
    <source>
        <dbReference type="ARBA" id="ARBA00051245"/>
    </source>
</evidence>
<evidence type="ECO:0000256" key="7">
    <source>
        <dbReference type="ARBA" id="ARBA00023137"/>
    </source>
</evidence>
<evidence type="ECO:0000256" key="6">
    <source>
        <dbReference type="ARBA" id="ARBA00022840"/>
    </source>
</evidence>
<feature type="coiled-coil region" evidence="9">
    <location>
        <begin position="260"/>
        <end position="287"/>
    </location>
</feature>
<evidence type="ECO:0000256" key="3">
    <source>
        <dbReference type="ARBA" id="ARBA00022679"/>
    </source>
</evidence>
<dbReference type="Pfam" id="PF13614">
    <property type="entry name" value="AAA_31"/>
    <property type="match status" value="1"/>
</dbReference>
<name>A0A0P0C6T9_9BACT</name>
<dbReference type="InterPro" id="IPR005702">
    <property type="entry name" value="Wzc-like_C"/>
</dbReference>
<dbReference type="GO" id="GO:0004715">
    <property type="term" value="F:non-membrane spanning protein tyrosine kinase activity"/>
    <property type="evidence" value="ECO:0007669"/>
    <property type="project" value="UniProtKB-EC"/>
</dbReference>
<comment type="similarity">
    <text evidence="1">Belongs to the CpsD/CapB family.</text>
</comment>
<keyword evidence="10" id="KW-0472">Membrane</keyword>
<keyword evidence="9" id="KW-0175">Coiled coil</keyword>
<keyword evidence="5" id="KW-0418">Kinase</keyword>
<dbReference type="InterPro" id="IPR032807">
    <property type="entry name" value="GNVR"/>
</dbReference>
<gene>
    <name evidence="13" type="ORF">DC20_20800</name>
</gene>
<dbReference type="NCBIfam" id="TIGR01007">
    <property type="entry name" value="eps_fam"/>
    <property type="match status" value="1"/>
</dbReference>
<evidence type="ECO:0000256" key="10">
    <source>
        <dbReference type="SAM" id="Phobius"/>
    </source>
</evidence>
<reference evidence="13 14" key="1">
    <citation type="submission" date="2015-08" db="EMBL/GenBank/DDBJ databases">
        <title>Complete genome sequence of Rufibacter tibetensis strain 1351t, a radiation-resistant bacterium from tibet plateau.</title>
        <authorList>
            <person name="Dai J."/>
        </authorList>
    </citation>
    <scope>NUCLEOTIDE SEQUENCE [LARGE SCALE GENOMIC DNA]</scope>
    <source>
        <strain evidence="13 14">1351</strain>
    </source>
</reference>
<dbReference type="GO" id="GO:0005886">
    <property type="term" value="C:plasma membrane"/>
    <property type="evidence" value="ECO:0007669"/>
    <property type="project" value="TreeGrafter"/>
</dbReference>
<dbReference type="PANTHER" id="PTHR32309:SF13">
    <property type="entry name" value="FERRIC ENTEROBACTIN TRANSPORT PROTEIN FEPE"/>
    <property type="match status" value="1"/>
</dbReference>
<evidence type="ECO:0000256" key="4">
    <source>
        <dbReference type="ARBA" id="ARBA00022741"/>
    </source>
</evidence>
<dbReference type="OrthoDB" id="9794577at2"/>
<sequence length="771" mass="86336">MKPRRKVADNSGDSILSILSFRYLPYWPLFVLLGLTFLSLAVVFTKYITPTYVISATLVLKDKVRGVEESETLQSLNLYAGGKIVENEVLVLQSRTLMRDVVTNLHLYAPVFEKGRIKPASAYLTSPVRVEVQNLNKVKEQPEISFEYNEASNTVHVEGRRHPLGQWITFPYGTLRFVKNPEQKRSTDRSLYFSLVDPRKTTVGLLNNLEVGATSKLSSVVNIKYTDEVPERGEDIVNALIDAYTRASIQNNNQLATNTLSFVTERVNLLEQELDSINRRIQNFRSAEGVVDLSEQGRLYLQNVSENDRKASDLDMQLAALSQVEQHVRSGENRTGIIPTTLGINDPVLTDLLQTLNELELQYANLRRTTGENNPIAQAIQGEIQKIRPNVLSIVRNQRQRLQASRNNLNATSGKFNSLIRNIPRKERELLEISRQQAIKNDVYAFLLQRKEEAELSSASTIADSRVVDRAEASVTPVASKRLFILIGALIASLALGILYILIKEGLTSKILFRSALERGTSIPVVAEIVHVKGRKIPNLPLVPMPVFTAQFKQMQAAMGLFSTGEIKQKILVTSSIEKEGKTFVANQLAMSLASAGQTVLVIDFDLLTPDTSALHDLLDQQGFTDYIKGTATLEQVIYRTGYPNLSVLPTGSMPEDSAEFLLHPDVQDLFASLEPRYDFIILDTSPTEQTTDAYLISKYCDISLLVIRQGKTPETQLQKLERDPALEALPNLSIVFNDVKPRGFLSRYYGYGYGYGYENIPAKKKAFVRS</sequence>
<keyword evidence="3" id="KW-0808">Transferase</keyword>
<accession>A0A0P0C6T9</accession>
<dbReference type="EC" id="2.7.10.2" evidence="2"/>
<proteinExistence type="inferred from homology"/>
<dbReference type="SUPFAM" id="SSF52540">
    <property type="entry name" value="P-loop containing nucleoside triphosphate hydrolases"/>
    <property type="match status" value="1"/>
</dbReference>
<dbReference type="InterPro" id="IPR050445">
    <property type="entry name" value="Bact_polysacc_biosynth/exp"/>
</dbReference>
<evidence type="ECO:0000313" key="13">
    <source>
        <dbReference type="EMBL" id="ALJ00984.1"/>
    </source>
</evidence>
<dbReference type="PATRIC" id="fig|512763.3.peg.4567"/>
<feature type="domain" description="Tyrosine-protein kinase G-rich" evidence="12">
    <location>
        <begin position="427"/>
        <end position="505"/>
    </location>
</feature>
<feature type="transmembrane region" description="Helical" evidence="10">
    <location>
        <begin position="483"/>
        <end position="503"/>
    </location>
</feature>
<dbReference type="KEGG" id="rti:DC20_20800"/>
<evidence type="ECO:0000256" key="2">
    <source>
        <dbReference type="ARBA" id="ARBA00011903"/>
    </source>
</evidence>
<evidence type="ECO:0000256" key="1">
    <source>
        <dbReference type="ARBA" id="ARBA00007316"/>
    </source>
</evidence>
<feature type="transmembrane region" description="Helical" evidence="10">
    <location>
        <begin position="21"/>
        <end position="44"/>
    </location>
</feature>
<keyword evidence="4" id="KW-0547">Nucleotide-binding</keyword>
<evidence type="ECO:0000256" key="9">
    <source>
        <dbReference type="SAM" id="Coils"/>
    </source>
</evidence>
<dbReference type="EMBL" id="CP012643">
    <property type="protein sequence ID" value="ALJ00984.1"/>
    <property type="molecule type" value="Genomic_DNA"/>
</dbReference>
<evidence type="ECO:0000259" key="11">
    <source>
        <dbReference type="Pfam" id="PF13614"/>
    </source>
</evidence>
<evidence type="ECO:0000313" key="14">
    <source>
        <dbReference type="Proteomes" id="UP000061382"/>
    </source>
</evidence>
<dbReference type="Gene3D" id="3.40.50.300">
    <property type="entry name" value="P-loop containing nucleotide triphosphate hydrolases"/>
    <property type="match status" value="1"/>
</dbReference>
<keyword evidence="7" id="KW-0829">Tyrosine-protein kinase</keyword>